<dbReference type="Pfam" id="PF04389">
    <property type="entry name" value="Peptidase_M28"/>
    <property type="match status" value="1"/>
</dbReference>
<accession>A0A4R2EGF4</accession>
<dbReference type="SUPFAM" id="SSF53187">
    <property type="entry name" value="Zn-dependent exopeptidases"/>
    <property type="match status" value="1"/>
</dbReference>
<dbReference type="Gene3D" id="3.40.630.10">
    <property type="entry name" value="Zn peptidases"/>
    <property type="match status" value="1"/>
</dbReference>
<name>A0A4R2EGF4_9BACT</name>
<protein>
    <submittedName>
        <fullName evidence="2">Peptidase M28-like protein</fullName>
    </submittedName>
</protein>
<dbReference type="InterPro" id="IPR045175">
    <property type="entry name" value="M28_fam"/>
</dbReference>
<evidence type="ECO:0000259" key="1">
    <source>
        <dbReference type="Pfam" id="PF04389"/>
    </source>
</evidence>
<dbReference type="AlphaFoldDB" id="A0A4R2EGF4"/>
<dbReference type="PANTHER" id="PTHR12147">
    <property type="entry name" value="METALLOPEPTIDASE M28 FAMILY MEMBER"/>
    <property type="match status" value="1"/>
</dbReference>
<reference evidence="2 3" key="1">
    <citation type="submission" date="2019-03" db="EMBL/GenBank/DDBJ databases">
        <title>Genomic Encyclopedia of Archaeal and Bacterial Type Strains, Phase II (KMG-II): from individual species to whole genera.</title>
        <authorList>
            <person name="Goeker M."/>
        </authorList>
    </citation>
    <scope>NUCLEOTIDE SEQUENCE [LARGE SCALE GENOMIC DNA]</scope>
    <source>
        <strain evidence="2 3">RL-C</strain>
    </source>
</reference>
<dbReference type="PANTHER" id="PTHR12147:SF26">
    <property type="entry name" value="PEPTIDASE M28 DOMAIN-CONTAINING PROTEIN"/>
    <property type="match status" value="1"/>
</dbReference>
<organism evidence="2 3">
    <name type="scientific">Acetobacteroides hydrogenigenes</name>
    <dbReference type="NCBI Taxonomy" id="979970"/>
    <lineage>
        <taxon>Bacteria</taxon>
        <taxon>Pseudomonadati</taxon>
        <taxon>Bacteroidota</taxon>
        <taxon>Bacteroidia</taxon>
        <taxon>Bacteroidales</taxon>
        <taxon>Rikenellaceae</taxon>
        <taxon>Acetobacteroides</taxon>
    </lineage>
</organism>
<evidence type="ECO:0000313" key="3">
    <source>
        <dbReference type="Proteomes" id="UP000294830"/>
    </source>
</evidence>
<dbReference type="Proteomes" id="UP000294830">
    <property type="component" value="Unassembled WGS sequence"/>
</dbReference>
<comment type="caution">
    <text evidence="2">The sequence shown here is derived from an EMBL/GenBank/DDBJ whole genome shotgun (WGS) entry which is preliminary data.</text>
</comment>
<dbReference type="EMBL" id="SLWB01000007">
    <property type="protein sequence ID" value="TCN67633.1"/>
    <property type="molecule type" value="Genomic_DNA"/>
</dbReference>
<proteinExistence type="predicted"/>
<feature type="domain" description="Peptidase M28" evidence="1">
    <location>
        <begin position="86"/>
        <end position="299"/>
    </location>
</feature>
<gene>
    <name evidence="2" type="ORF">CLV25_10792</name>
</gene>
<dbReference type="GO" id="GO:0008235">
    <property type="term" value="F:metalloexopeptidase activity"/>
    <property type="evidence" value="ECO:0007669"/>
    <property type="project" value="InterPro"/>
</dbReference>
<evidence type="ECO:0000313" key="2">
    <source>
        <dbReference type="EMBL" id="TCN67633.1"/>
    </source>
</evidence>
<dbReference type="InterPro" id="IPR007484">
    <property type="entry name" value="Peptidase_M28"/>
</dbReference>
<keyword evidence="3" id="KW-1185">Reference proteome</keyword>
<dbReference type="GO" id="GO:0006508">
    <property type="term" value="P:proteolysis"/>
    <property type="evidence" value="ECO:0007669"/>
    <property type="project" value="InterPro"/>
</dbReference>
<sequence>MLAAFVAAISACSAYAQSKSADSLRCWMKALSSDEMKGRRCFSAELDKAALWISEKYKENGVVPLKGKSDYFQEYGPYEENKMQKNVVGYIPAREKSKGYGSFILLSAHYDHIGVEEGSTGDIVYNGADDDASGIVMLLGIAKEIKDRKLFPDCAIVLVAYSGEEIGLEGSRAFCESKLLPFSKARININFEMVGHSTQFGKHKFYITGQKESKFGDFLNQYNRKQEWKLVDLGDEGDYLYTLADNYSFVAFVNNDKVHIPAHTLATSTGEEHMHTVKDEWQYVDYDNLQSLVRYMANLVVSLSKSNVRLSKYAKGSASTKY</sequence>